<dbReference type="InterPro" id="IPR020084">
    <property type="entry name" value="NUDIX_hydrolase_CS"/>
</dbReference>
<evidence type="ECO:0000256" key="3">
    <source>
        <dbReference type="RuleBase" id="RU003476"/>
    </source>
</evidence>
<reference evidence="5 6" key="1">
    <citation type="submission" date="2022-12" db="EMBL/GenBank/DDBJ databases">
        <title>Genome Sequence of Deinococcus aquaticus Type Strain PB314.</title>
        <authorList>
            <person name="Albert C."/>
            <person name="Hill J."/>
            <person name="Boren L."/>
            <person name="Scholz-Ng S."/>
            <person name="Fatema N."/>
            <person name="Grosso R."/>
            <person name="Soboslay E."/>
            <person name="Tuohy J."/>
        </authorList>
    </citation>
    <scope>NUCLEOTIDE SEQUENCE [LARGE SCALE GENOMIC DNA]</scope>
    <source>
        <strain evidence="5 6">PB-314</strain>
    </source>
</reference>
<keyword evidence="2 3" id="KW-0378">Hydrolase</keyword>
<dbReference type="InterPro" id="IPR020476">
    <property type="entry name" value="Nudix_hydrolase"/>
</dbReference>
<comment type="cofactor">
    <cofactor evidence="1">
        <name>Mg(2+)</name>
        <dbReference type="ChEBI" id="CHEBI:18420"/>
    </cofactor>
</comment>
<name>A0ABY7V128_9DEIO</name>
<evidence type="ECO:0000313" key="6">
    <source>
        <dbReference type="Proteomes" id="UP001217044"/>
    </source>
</evidence>
<evidence type="ECO:0000313" key="5">
    <source>
        <dbReference type="EMBL" id="WDA58887.1"/>
    </source>
</evidence>
<dbReference type="Gene3D" id="3.90.79.10">
    <property type="entry name" value="Nucleoside Triphosphate Pyrophosphohydrolase"/>
    <property type="match status" value="1"/>
</dbReference>
<gene>
    <name evidence="5" type="ORF">M8445_01325</name>
</gene>
<dbReference type="PROSITE" id="PS00893">
    <property type="entry name" value="NUDIX_BOX"/>
    <property type="match status" value="1"/>
</dbReference>
<evidence type="ECO:0000256" key="2">
    <source>
        <dbReference type="ARBA" id="ARBA00022801"/>
    </source>
</evidence>
<dbReference type="RefSeq" id="WP_273989134.1">
    <property type="nucleotide sequence ID" value="NZ_BAABQT010000001.1"/>
</dbReference>
<dbReference type="PROSITE" id="PS51462">
    <property type="entry name" value="NUDIX"/>
    <property type="match status" value="1"/>
</dbReference>
<comment type="similarity">
    <text evidence="3">Belongs to the Nudix hydrolase family.</text>
</comment>
<protein>
    <submittedName>
        <fullName evidence="5">NUDIX domain-containing protein</fullName>
    </submittedName>
</protein>
<dbReference type="SUPFAM" id="SSF55811">
    <property type="entry name" value="Nudix"/>
    <property type="match status" value="1"/>
</dbReference>
<dbReference type="InterPro" id="IPR000086">
    <property type="entry name" value="NUDIX_hydrolase_dom"/>
</dbReference>
<evidence type="ECO:0000259" key="4">
    <source>
        <dbReference type="PROSITE" id="PS51462"/>
    </source>
</evidence>
<dbReference type="PANTHER" id="PTHR43046:SF16">
    <property type="entry name" value="ADP-RIBOSE PYROPHOSPHATASE YJHB-RELATED"/>
    <property type="match status" value="1"/>
</dbReference>
<dbReference type="PRINTS" id="PR00502">
    <property type="entry name" value="NUDIXFAMILY"/>
</dbReference>
<evidence type="ECO:0000256" key="1">
    <source>
        <dbReference type="ARBA" id="ARBA00001946"/>
    </source>
</evidence>
<sequence>MTFHLVAWAVLLDDQGRVLLGRRSGASYADGLWGLPGGHVETGETLAGAAAREVAEEVGVTLDPVALACLGVARYDLDGTQGLDVFFEARAWVGTPRPLDKTSEVGWFAPGALPEDALPWLGAALDLHLRGGVRLAEQVDGMAQVRALPMAVVGRPD</sequence>
<accession>A0ABY7V128</accession>
<organism evidence="5 6">
    <name type="scientific">Deinococcus aquaticus</name>
    <dbReference type="NCBI Taxonomy" id="328692"/>
    <lineage>
        <taxon>Bacteria</taxon>
        <taxon>Thermotogati</taxon>
        <taxon>Deinococcota</taxon>
        <taxon>Deinococci</taxon>
        <taxon>Deinococcales</taxon>
        <taxon>Deinococcaceae</taxon>
        <taxon>Deinococcus</taxon>
    </lineage>
</organism>
<dbReference type="EMBL" id="CP115165">
    <property type="protein sequence ID" value="WDA58887.1"/>
    <property type="molecule type" value="Genomic_DNA"/>
</dbReference>
<proteinExistence type="inferred from homology"/>
<keyword evidence="6" id="KW-1185">Reference proteome</keyword>
<dbReference type="InterPro" id="IPR015797">
    <property type="entry name" value="NUDIX_hydrolase-like_dom_sf"/>
</dbReference>
<dbReference type="Proteomes" id="UP001217044">
    <property type="component" value="Chromosome"/>
</dbReference>
<dbReference type="PANTHER" id="PTHR43046">
    <property type="entry name" value="GDP-MANNOSE MANNOSYL HYDROLASE"/>
    <property type="match status" value="1"/>
</dbReference>
<feature type="domain" description="Nudix hydrolase" evidence="4">
    <location>
        <begin position="2"/>
        <end position="130"/>
    </location>
</feature>
<dbReference type="Pfam" id="PF00293">
    <property type="entry name" value="NUDIX"/>
    <property type="match status" value="1"/>
</dbReference>